<dbReference type="InterPro" id="IPR001434">
    <property type="entry name" value="OmcB-like_DUF11"/>
</dbReference>
<proteinExistence type="predicted"/>
<dbReference type="InterPro" id="IPR013783">
    <property type="entry name" value="Ig-like_fold"/>
</dbReference>
<feature type="chain" id="PRO_5030904763" description="Dystroglycan-type cadherin-like domain-containing protein" evidence="1">
    <location>
        <begin position="24"/>
        <end position="729"/>
    </location>
</feature>
<dbReference type="Gene3D" id="2.60.40.10">
    <property type="entry name" value="Immunoglobulins"/>
    <property type="match status" value="4"/>
</dbReference>
<feature type="signal peptide" evidence="1">
    <location>
        <begin position="1"/>
        <end position="23"/>
    </location>
</feature>
<feature type="domain" description="Dystroglycan-type cadherin-like" evidence="2">
    <location>
        <begin position="357"/>
        <end position="449"/>
    </location>
</feature>
<keyword evidence="1" id="KW-0732">Signal</keyword>
<reference evidence="3 4" key="1">
    <citation type="submission" date="2020-08" db="EMBL/GenBank/DDBJ databases">
        <title>Genomic Encyclopedia of Type Strains, Phase IV (KMG-IV): sequencing the most valuable type-strain genomes for metagenomic binning, comparative biology and taxonomic classification.</title>
        <authorList>
            <person name="Goeker M."/>
        </authorList>
    </citation>
    <scope>NUCLEOTIDE SEQUENCE [LARGE SCALE GENOMIC DNA]</scope>
    <source>
        <strain evidence="3 4">DSM 24163</strain>
    </source>
</reference>
<feature type="domain" description="Dystroglycan-type cadherin-like" evidence="2">
    <location>
        <begin position="641"/>
        <end position="729"/>
    </location>
</feature>
<dbReference type="Pfam" id="PF05345">
    <property type="entry name" value="He_PIG"/>
    <property type="match status" value="4"/>
</dbReference>
<dbReference type="AlphaFoldDB" id="A0A7W8FYF4"/>
<name>A0A7W8FYF4_9GAMM</name>
<dbReference type="GO" id="GO:0005509">
    <property type="term" value="F:calcium ion binding"/>
    <property type="evidence" value="ECO:0007669"/>
    <property type="project" value="InterPro"/>
</dbReference>
<feature type="domain" description="Dystroglycan-type cadherin-like" evidence="2">
    <location>
        <begin position="543"/>
        <end position="640"/>
    </location>
</feature>
<evidence type="ECO:0000259" key="2">
    <source>
        <dbReference type="SMART" id="SM00736"/>
    </source>
</evidence>
<dbReference type="SMART" id="SM00736">
    <property type="entry name" value="CADG"/>
    <property type="match status" value="4"/>
</dbReference>
<dbReference type="EMBL" id="JACHHP010000001">
    <property type="protein sequence ID" value="MBB5207051.1"/>
    <property type="molecule type" value="Genomic_DNA"/>
</dbReference>
<keyword evidence="4" id="KW-1185">Reference proteome</keyword>
<dbReference type="InterPro" id="IPR006644">
    <property type="entry name" value="Cadg"/>
</dbReference>
<evidence type="ECO:0000313" key="3">
    <source>
        <dbReference type="EMBL" id="MBB5207051.1"/>
    </source>
</evidence>
<evidence type="ECO:0000313" key="4">
    <source>
        <dbReference type="Proteomes" id="UP000521199"/>
    </source>
</evidence>
<dbReference type="GO" id="GO:0016020">
    <property type="term" value="C:membrane"/>
    <property type="evidence" value="ECO:0007669"/>
    <property type="project" value="InterPro"/>
</dbReference>
<dbReference type="SUPFAM" id="SSF49313">
    <property type="entry name" value="Cadherin-like"/>
    <property type="match status" value="4"/>
</dbReference>
<organism evidence="3 4">
    <name type="scientific">Chiayiivirga flava</name>
    <dbReference type="NCBI Taxonomy" id="659595"/>
    <lineage>
        <taxon>Bacteria</taxon>
        <taxon>Pseudomonadati</taxon>
        <taxon>Pseudomonadota</taxon>
        <taxon>Gammaproteobacteria</taxon>
        <taxon>Lysobacterales</taxon>
        <taxon>Lysobacteraceae</taxon>
        <taxon>Chiayiivirga</taxon>
    </lineage>
</organism>
<accession>A0A7W8FYF4</accession>
<feature type="domain" description="Dystroglycan-type cadherin-like" evidence="2">
    <location>
        <begin position="450"/>
        <end position="542"/>
    </location>
</feature>
<gene>
    <name evidence="3" type="ORF">HNQ52_000567</name>
</gene>
<dbReference type="Proteomes" id="UP000521199">
    <property type="component" value="Unassembled WGS sequence"/>
</dbReference>
<dbReference type="RefSeq" id="WP_183959570.1">
    <property type="nucleotide sequence ID" value="NZ_JACHHP010000001.1"/>
</dbReference>
<evidence type="ECO:0000256" key="1">
    <source>
        <dbReference type="SAM" id="SignalP"/>
    </source>
</evidence>
<dbReference type="InterPro" id="IPR015919">
    <property type="entry name" value="Cadherin-like_sf"/>
</dbReference>
<protein>
    <recommendedName>
        <fullName evidence="2">Dystroglycan-type cadherin-like domain-containing protein</fullName>
    </recommendedName>
</protein>
<sequence length="729" mass="73515">MNGTSWRLALAGLIAAAVSPLQAQTKPAAGLDELPVPLCTAGILASKDGEAALGLYELGNDQTMIEWVDGETAAKSCAKAVPGGLRLTVDNVSLGLAQVGSTPLFTYDFGAPRQFQTALLEPALCESYAGVGSSPLSLSVRDTNGETKVLYGVESLRYSLSSGGLAPELTQGDGPLLRCHAVTDANVPLPETGGLFRGDFESSANLRVEFLDVQGARLNVTGLADQFINQPLAAVNGITYKVLVTNDGDGPAVGVRVREFVPKASGSVSPSIQTVGCGAAPQGTETYCAGGNGALTHNLGTLQPGASQVYTLTRKAAGTGARTAVAVFSDPTSDGDQLIADNSRSLTINLVANQAPLPVGTLANVVLNEGSVVSIATAGAFSDPDGNTLTYSATGLPAGIAINQTTGAIGGNLGFTSNGVYNVVVTANDGSLTAQQAFTLTVTNQNGAPIAVGTLPNVQFAEGALLEIQTAGGFSDPDGDVLVYSANGLPPGIIFSPTTGLAIGQLSNASAGVYDVTITASDTALSVDQSFTLTVTNVNNAPTVAVAIDDQANEEGEAISLDIAGNFDDADAGDSLTFSVTGGSLPTGLSLSANGTITGVIAYTASVGSPYSVTITADDGNSGTVSDTFSWTVSDENGAPQTEEELTDVVVAEGALLDKQTALGFSDPDGDVLTYAITGLPAGVIHNPATGQIFGVPAGGSADEYEITVTASDGNLTAEQTFTLTVTAP</sequence>
<dbReference type="Pfam" id="PF01345">
    <property type="entry name" value="DUF11"/>
    <property type="match status" value="1"/>
</dbReference>
<comment type="caution">
    <text evidence="3">The sequence shown here is derived from an EMBL/GenBank/DDBJ whole genome shotgun (WGS) entry which is preliminary data.</text>
</comment>